<gene>
    <name evidence="1" type="ORF">L2E82_20573</name>
</gene>
<proteinExistence type="predicted"/>
<organism evidence="1 2">
    <name type="scientific">Cichorium intybus</name>
    <name type="common">Chicory</name>
    <dbReference type="NCBI Taxonomy" id="13427"/>
    <lineage>
        <taxon>Eukaryota</taxon>
        <taxon>Viridiplantae</taxon>
        <taxon>Streptophyta</taxon>
        <taxon>Embryophyta</taxon>
        <taxon>Tracheophyta</taxon>
        <taxon>Spermatophyta</taxon>
        <taxon>Magnoliopsida</taxon>
        <taxon>eudicotyledons</taxon>
        <taxon>Gunneridae</taxon>
        <taxon>Pentapetalae</taxon>
        <taxon>asterids</taxon>
        <taxon>campanulids</taxon>
        <taxon>Asterales</taxon>
        <taxon>Asteraceae</taxon>
        <taxon>Cichorioideae</taxon>
        <taxon>Cichorieae</taxon>
        <taxon>Cichoriinae</taxon>
        <taxon>Cichorium</taxon>
    </lineage>
</organism>
<reference evidence="2" key="1">
    <citation type="journal article" date="2022" name="Mol. Ecol. Resour.">
        <title>The genomes of chicory, endive, great burdock and yacon provide insights into Asteraceae palaeo-polyploidization history and plant inulin production.</title>
        <authorList>
            <person name="Fan W."/>
            <person name="Wang S."/>
            <person name="Wang H."/>
            <person name="Wang A."/>
            <person name="Jiang F."/>
            <person name="Liu H."/>
            <person name="Zhao H."/>
            <person name="Xu D."/>
            <person name="Zhang Y."/>
        </authorList>
    </citation>
    <scope>NUCLEOTIDE SEQUENCE [LARGE SCALE GENOMIC DNA]</scope>
    <source>
        <strain evidence="2">cv. Punajuju</strain>
    </source>
</reference>
<evidence type="ECO:0000313" key="2">
    <source>
        <dbReference type="Proteomes" id="UP001055811"/>
    </source>
</evidence>
<keyword evidence="2" id="KW-1185">Reference proteome</keyword>
<evidence type="ECO:0000313" key="1">
    <source>
        <dbReference type="EMBL" id="KAI3749952.1"/>
    </source>
</evidence>
<dbReference type="EMBL" id="CM042012">
    <property type="protein sequence ID" value="KAI3749952.1"/>
    <property type="molecule type" value="Genomic_DNA"/>
</dbReference>
<accession>A0ACB9DUJ4</accession>
<protein>
    <submittedName>
        <fullName evidence="1">Uncharacterized protein</fullName>
    </submittedName>
</protein>
<comment type="caution">
    <text evidence="1">The sequence shown here is derived from an EMBL/GenBank/DDBJ whole genome shotgun (WGS) entry which is preliminary data.</text>
</comment>
<sequence>MLGKGKDYGRQTVVGSGGGAARHEEQNGTSGSEYELDQWLDEINNHHMEAPRWCCGDESVSQEEADGDRSRQQRTRQQKKRKRSYDFR</sequence>
<name>A0ACB9DUJ4_CICIN</name>
<reference evidence="1 2" key="2">
    <citation type="journal article" date="2022" name="Mol. Ecol. Resour.">
        <title>The genomes of chicory, endive, great burdock and yacon provide insights into Asteraceae paleo-polyploidization history and plant inulin production.</title>
        <authorList>
            <person name="Fan W."/>
            <person name="Wang S."/>
            <person name="Wang H."/>
            <person name="Wang A."/>
            <person name="Jiang F."/>
            <person name="Liu H."/>
            <person name="Zhao H."/>
            <person name="Xu D."/>
            <person name="Zhang Y."/>
        </authorList>
    </citation>
    <scope>NUCLEOTIDE SEQUENCE [LARGE SCALE GENOMIC DNA]</scope>
    <source>
        <strain evidence="2">cv. Punajuju</strain>
        <tissue evidence="1">Leaves</tissue>
    </source>
</reference>
<dbReference type="Proteomes" id="UP001055811">
    <property type="component" value="Linkage Group LG04"/>
</dbReference>